<sequence>MLTMNFATAVVLAIVVALVCLSIRTLRKKGTCGYKEKCGGCSSGSCSECPTCASAQTLADEVRKKLAHV</sequence>
<comment type="caution">
    <text evidence="2">The sequence shown here is derived from an EMBL/GenBank/DDBJ whole genome shotgun (WGS) entry which is preliminary data.</text>
</comment>
<dbReference type="Proteomes" id="UP000269591">
    <property type="component" value="Unassembled WGS sequence"/>
</dbReference>
<dbReference type="EMBL" id="QIBX01000001">
    <property type="protein sequence ID" value="RNL42108.1"/>
    <property type="molecule type" value="Genomic_DNA"/>
</dbReference>
<evidence type="ECO:0000256" key="1">
    <source>
        <dbReference type="SAM" id="Phobius"/>
    </source>
</evidence>
<name>A0A3N0B555_9ACTN</name>
<evidence type="ECO:0000313" key="2">
    <source>
        <dbReference type="EMBL" id="RNL42108.1"/>
    </source>
</evidence>
<feature type="transmembrane region" description="Helical" evidence="1">
    <location>
        <begin position="6"/>
        <end position="26"/>
    </location>
</feature>
<keyword evidence="1" id="KW-0472">Membrane</keyword>
<keyword evidence="3" id="KW-1185">Reference proteome</keyword>
<evidence type="ECO:0008006" key="4">
    <source>
        <dbReference type="Google" id="ProtNLM"/>
    </source>
</evidence>
<gene>
    <name evidence="2" type="ORF">DMP06_01490</name>
</gene>
<keyword evidence="1" id="KW-1133">Transmembrane helix</keyword>
<reference evidence="3" key="1">
    <citation type="submission" date="2018-05" db="EMBL/GenBank/DDBJ databases">
        <title>Genome Sequencing of selected type strains of the family Eggerthellaceae.</title>
        <authorList>
            <person name="Danylec N."/>
            <person name="Stoll D.A."/>
            <person name="Doetsch A."/>
            <person name="Huch M."/>
        </authorList>
    </citation>
    <scope>NUCLEOTIDE SEQUENCE [LARGE SCALE GENOMIC DNA]</scope>
    <source>
        <strain evidence="3">DSM 24851</strain>
    </source>
</reference>
<evidence type="ECO:0000313" key="3">
    <source>
        <dbReference type="Proteomes" id="UP000269591"/>
    </source>
</evidence>
<organism evidence="2 3">
    <name type="scientific">Slackia equolifaciens</name>
    <dbReference type="NCBI Taxonomy" id="498718"/>
    <lineage>
        <taxon>Bacteria</taxon>
        <taxon>Bacillati</taxon>
        <taxon>Actinomycetota</taxon>
        <taxon>Coriobacteriia</taxon>
        <taxon>Eggerthellales</taxon>
        <taxon>Eggerthellaceae</taxon>
        <taxon>Slackia</taxon>
    </lineage>
</organism>
<accession>A0A3N0B555</accession>
<protein>
    <recommendedName>
        <fullName evidence="4">FeoB-associated Cys-rich membrane protein</fullName>
    </recommendedName>
</protein>
<proteinExistence type="predicted"/>
<dbReference type="AlphaFoldDB" id="A0A3N0B555"/>
<dbReference type="RefSeq" id="WP_181443001.1">
    <property type="nucleotide sequence ID" value="NZ_JBHTHO010000008.1"/>
</dbReference>
<keyword evidence="1" id="KW-0812">Transmembrane</keyword>